<protein>
    <submittedName>
        <fullName evidence="1">Uncharacterized protein</fullName>
    </submittedName>
</protein>
<dbReference type="EMBL" id="LCTZ01000002">
    <property type="protein sequence ID" value="KQC30224.1"/>
    <property type="molecule type" value="Genomic_DNA"/>
</dbReference>
<sequence length="149" mass="17686">MLELQARDSKKPDSAGNQRIPIEYEVIKENGMITNVLVYRNRQLYVNLQAISDIIIDFYIQDGKIFNVTTHFKDLPLEHIEKKFEEIYGDRNWEGLYFSVDFQHFTTVTLEKGMASTTRWESNPSNVGRYRWGEVLQMQEKYKKEHSED</sequence>
<reference evidence="1 2" key="1">
    <citation type="submission" date="2015-04" db="EMBL/GenBank/DDBJ databases">
        <title>Complete genome of flavobacterium.</title>
        <authorList>
            <person name="Kwon Y.M."/>
            <person name="Kim S.-J."/>
        </authorList>
    </citation>
    <scope>NUCLEOTIDE SEQUENCE [LARGE SCALE GENOMIC DNA]</scope>
    <source>
        <strain evidence="1 2">DK169</strain>
    </source>
</reference>
<comment type="caution">
    <text evidence="1">The sequence shown here is derived from an EMBL/GenBank/DDBJ whole genome shotgun (WGS) entry which is preliminary data.</text>
</comment>
<evidence type="ECO:0000313" key="1">
    <source>
        <dbReference type="EMBL" id="KQC30224.1"/>
    </source>
</evidence>
<organism evidence="1 2">
    <name type="scientific">Flagellimonas eckloniae</name>
    <dbReference type="NCBI Taxonomy" id="346185"/>
    <lineage>
        <taxon>Bacteria</taxon>
        <taxon>Pseudomonadati</taxon>
        <taxon>Bacteroidota</taxon>
        <taxon>Flavobacteriia</taxon>
        <taxon>Flavobacteriales</taxon>
        <taxon>Flavobacteriaceae</taxon>
        <taxon>Flagellimonas</taxon>
    </lineage>
</organism>
<dbReference type="Proteomes" id="UP000050827">
    <property type="component" value="Unassembled WGS sequence"/>
</dbReference>
<name>A0A0Q1DMK1_9FLAO</name>
<evidence type="ECO:0000313" key="2">
    <source>
        <dbReference type="Proteomes" id="UP000050827"/>
    </source>
</evidence>
<proteinExistence type="predicted"/>
<keyword evidence="2" id="KW-1185">Reference proteome</keyword>
<dbReference type="AlphaFoldDB" id="A0A0Q1DMK1"/>
<accession>A0A0Q1DMK1</accession>
<gene>
    <name evidence="1" type="ORF">AAY42_10310</name>
</gene>